<comment type="caution">
    <text evidence="2">The sequence shown here is derived from an EMBL/GenBank/DDBJ whole genome shotgun (WGS) entry which is preliminary data.</text>
</comment>
<feature type="compositionally biased region" description="Basic residues" evidence="1">
    <location>
        <begin position="105"/>
        <end position="117"/>
    </location>
</feature>
<feature type="region of interest" description="Disordered" evidence="1">
    <location>
        <begin position="1"/>
        <end position="149"/>
    </location>
</feature>
<evidence type="ECO:0000256" key="1">
    <source>
        <dbReference type="SAM" id="MobiDB-lite"/>
    </source>
</evidence>
<gene>
    <name evidence="2" type="ORF">NDU88_007267</name>
</gene>
<reference evidence="2" key="1">
    <citation type="journal article" date="2022" name="bioRxiv">
        <title>Sequencing and chromosome-scale assembly of the giantPleurodeles waltlgenome.</title>
        <authorList>
            <person name="Brown T."/>
            <person name="Elewa A."/>
            <person name="Iarovenko S."/>
            <person name="Subramanian E."/>
            <person name="Araus A.J."/>
            <person name="Petzold A."/>
            <person name="Susuki M."/>
            <person name="Suzuki K.-i.T."/>
            <person name="Hayashi T."/>
            <person name="Toyoda A."/>
            <person name="Oliveira C."/>
            <person name="Osipova E."/>
            <person name="Leigh N.D."/>
            <person name="Simon A."/>
            <person name="Yun M.H."/>
        </authorList>
    </citation>
    <scope>NUCLEOTIDE SEQUENCE</scope>
    <source>
        <strain evidence="2">20211129_DDA</strain>
        <tissue evidence="2">Liver</tissue>
    </source>
</reference>
<keyword evidence="3" id="KW-1185">Reference proteome</keyword>
<feature type="compositionally biased region" description="Basic and acidic residues" evidence="1">
    <location>
        <begin position="120"/>
        <end position="130"/>
    </location>
</feature>
<name>A0AAV7UPZ4_PLEWA</name>
<dbReference type="AlphaFoldDB" id="A0AAV7UPZ4"/>
<evidence type="ECO:0000313" key="2">
    <source>
        <dbReference type="EMBL" id="KAJ1190529.1"/>
    </source>
</evidence>
<evidence type="ECO:0000313" key="3">
    <source>
        <dbReference type="Proteomes" id="UP001066276"/>
    </source>
</evidence>
<accession>A0AAV7UPZ4</accession>
<dbReference type="EMBL" id="JANPWB010000005">
    <property type="protein sequence ID" value="KAJ1190529.1"/>
    <property type="molecule type" value="Genomic_DNA"/>
</dbReference>
<organism evidence="2 3">
    <name type="scientific">Pleurodeles waltl</name>
    <name type="common">Iberian ribbed newt</name>
    <dbReference type="NCBI Taxonomy" id="8319"/>
    <lineage>
        <taxon>Eukaryota</taxon>
        <taxon>Metazoa</taxon>
        <taxon>Chordata</taxon>
        <taxon>Craniata</taxon>
        <taxon>Vertebrata</taxon>
        <taxon>Euteleostomi</taxon>
        <taxon>Amphibia</taxon>
        <taxon>Batrachia</taxon>
        <taxon>Caudata</taxon>
        <taxon>Salamandroidea</taxon>
        <taxon>Salamandridae</taxon>
        <taxon>Pleurodelinae</taxon>
        <taxon>Pleurodeles</taxon>
    </lineage>
</organism>
<sequence>MSQRAPSITPLSARRSGLPPQVSRPPQSNLGPARASLNCPAHPRSVPQQPPPQLRESAGHLQRCQDEDQVRCGPSVQRGPHRQPWGPSAALGLRPLPPLGVPLHTRARISHRARRAARPPLDRRASRVREYSPGLRRSPPVQASLTQAG</sequence>
<feature type="compositionally biased region" description="Polar residues" evidence="1">
    <location>
        <begin position="1"/>
        <end position="10"/>
    </location>
</feature>
<proteinExistence type="predicted"/>
<dbReference type="Proteomes" id="UP001066276">
    <property type="component" value="Chromosome 3_1"/>
</dbReference>
<protein>
    <submittedName>
        <fullName evidence="2">Uncharacterized protein</fullName>
    </submittedName>
</protein>